<name>A0A076PKA0_COMTE</name>
<comment type="cofactor">
    <cofactor evidence="1">
        <name>Zn(2+)</name>
        <dbReference type="ChEBI" id="CHEBI:29105"/>
    </cofactor>
</comment>
<protein>
    <submittedName>
        <fullName evidence="9">Secretion protein HylD</fullName>
    </submittedName>
</protein>
<keyword evidence="5 7" id="KW-1133">Transmembrane helix</keyword>
<dbReference type="PANTHER" id="PTHR13325">
    <property type="entry name" value="PROTEASE M50 MEMBRANE-BOUND TRANSCRIPTION FACTOR SITE 2 PROTEASE"/>
    <property type="match status" value="1"/>
</dbReference>
<dbReference type="GO" id="GO:0012505">
    <property type="term" value="C:endomembrane system"/>
    <property type="evidence" value="ECO:0007669"/>
    <property type="project" value="UniProtKB-SubCell"/>
</dbReference>
<feature type="transmembrane region" description="Helical" evidence="7">
    <location>
        <begin position="376"/>
        <end position="395"/>
    </location>
</feature>
<feature type="transmembrane region" description="Helical" evidence="7">
    <location>
        <begin position="416"/>
        <end position="434"/>
    </location>
</feature>
<dbReference type="PANTHER" id="PTHR13325:SF3">
    <property type="entry name" value="MEMBRANE-BOUND TRANSCRIPTION FACTOR SITE-2 PROTEASE"/>
    <property type="match status" value="1"/>
</dbReference>
<comment type="similarity">
    <text evidence="3">Belongs to the peptidase M50B family.</text>
</comment>
<feature type="transmembrane region" description="Helical" evidence="7">
    <location>
        <begin position="347"/>
        <end position="370"/>
    </location>
</feature>
<feature type="transmembrane region" description="Helical" evidence="7">
    <location>
        <begin position="142"/>
        <end position="162"/>
    </location>
</feature>
<reference evidence="9 10" key="1">
    <citation type="journal article" date="2014" name="Genome Announc.">
        <title>Complete Genome Sequence of Polychlorinated Biphenyl Degrader Comamonas testosteroni TK102 (NBRC 109938).</title>
        <authorList>
            <person name="Fukuda K."/>
            <person name="Hosoyama A."/>
            <person name="Tsuchikane K."/>
            <person name="Ohji S."/>
            <person name="Yamazoe A."/>
            <person name="Fujita N."/>
            <person name="Shintani M."/>
            <person name="Kimbara K."/>
        </authorList>
    </citation>
    <scope>NUCLEOTIDE SEQUENCE [LARGE SCALE GENOMIC DNA]</scope>
    <source>
        <strain evidence="9">TK102</strain>
    </source>
</reference>
<evidence type="ECO:0000256" key="3">
    <source>
        <dbReference type="ARBA" id="ARBA00007931"/>
    </source>
</evidence>
<evidence type="ECO:0000313" key="10">
    <source>
        <dbReference type="Proteomes" id="UP000028782"/>
    </source>
</evidence>
<organism evidence="9 10">
    <name type="scientific">Comamonas testosteroni TK102</name>
    <dbReference type="NCBI Taxonomy" id="1392005"/>
    <lineage>
        <taxon>Bacteria</taxon>
        <taxon>Pseudomonadati</taxon>
        <taxon>Pseudomonadota</taxon>
        <taxon>Betaproteobacteria</taxon>
        <taxon>Burkholderiales</taxon>
        <taxon>Comamonadaceae</taxon>
        <taxon>Comamonas</taxon>
    </lineage>
</organism>
<dbReference type="GO" id="GO:0004222">
    <property type="term" value="F:metalloendopeptidase activity"/>
    <property type="evidence" value="ECO:0007669"/>
    <property type="project" value="InterPro"/>
</dbReference>
<dbReference type="GO" id="GO:0005737">
    <property type="term" value="C:cytoplasm"/>
    <property type="evidence" value="ECO:0007669"/>
    <property type="project" value="TreeGrafter"/>
</dbReference>
<dbReference type="Pfam" id="PF02163">
    <property type="entry name" value="Peptidase_M50"/>
    <property type="match status" value="1"/>
</dbReference>
<dbReference type="HOGENOM" id="CLU_019354_1_0_4"/>
<dbReference type="Proteomes" id="UP000028782">
    <property type="component" value="Chromosome"/>
</dbReference>
<feature type="transmembrane region" description="Helical" evidence="7">
    <location>
        <begin position="245"/>
        <end position="266"/>
    </location>
</feature>
<dbReference type="InterPro" id="IPR001193">
    <property type="entry name" value="MBTPS2"/>
</dbReference>
<dbReference type="GO" id="GO:0031293">
    <property type="term" value="P:membrane protein intracellular domain proteolysis"/>
    <property type="evidence" value="ECO:0007669"/>
    <property type="project" value="TreeGrafter"/>
</dbReference>
<evidence type="ECO:0000256" key="6">
    <source>
        <dbReference type="ARBA" id="ARBA00023136"/>
    </source>
</evidence>
<comment type="subcellular location">
    <subcellularLocation>
        <location evidence="2">Endomembrane system</location>
        <topology evidence="2">Multi-pass membrane protein</topology>
    </subcellularLocation>
</comment>
<dbReference type="KEGG" id="ctes:O987_09665"/>
<dbReference type="GO" id="GO:0016020">
    <property type="term" value="C:membrane"/>
    <property type="evidence" value="ECO:0007669"/>
    <property type="project" value="InterPro"/>
</dbReference>
<dbReference type="EMBL" id="CP006704">
    <property type="protein sequence ID" value="AIJ46058.1"/>
    <property type="molecule type" value="Genomic_DNA"/>
</dbReference>
<dbReference type="AlphaFoldDB" id="A0A076PKA0"/>
<sequence length="703" mass="79349">MSTAWPALREELDLLAGPVLPDGQPSWTLHDPVRNLFFQLDWASFEVFKRWHFGAAEAIVQDVNAQTTLTLHQEDVNALFQFAQRNDLLEPLPNSAGTLAERWQSRRSSWMQWLLHNYLFFRVPLIKPDRWLTRWAPRLDFLFSRAFGWITLLALCAGLWGVSRAWGVFAATLVDSLTWQGLAAYGLTLGFVKVLHELGHGLTAKRFGCRVPTMGVAFLVLWPVAYTDTNEVWKLTRRDQRLKVAGAGIATELIIAAWALLAWVWLPEGAPKSMAFLLATTTWVSTLAINASPFMRFDGYFLLSDFLQMPNLHSRAFALARWDMRERLFKLGEPPPEFFSNAKRRGLILFAWATWIYRLVLFLGIAALVYHFFIKALGILLFLVEIVWFIAKPVWSEISAWSSRWPQIVRSRRARWSAVGAFVLVALCWLPMPAPIRTEGMLQSSDIWPLHALDASQLQQQILGNADTIALDAPVFVLDSPALKAAQAQNDAQRIQYSQQIAAAGFDSELRRDWQVLQERQLQAATQQQAVETEASRYRLNASGAGVLRDVDPDLRQGDWLARNELLGRVVGRDRLEVLAYVQEEDVQRISTGDSAIFIADAGVGSVLDLRVRSVDQDASRTLSEAALSSAAGGMIQVRSMQSTLYPERPVYRVVLDVVTPLEADTGFQHRWRGKVAIRGRWEAAAAQFVKTATSVFWREAGF</sequence>
<dbReference type="RefSeq" id="WP_200879597.1">
    <property type="nucleotide sequence ID" value="NZ_CP006704.1"/>
</dbReference>
<feature type="transmembrane region" description="Helical" evidence="7">
    <location>
        <begin position="177"/>
        <end position="195"/>
    </location>
</feature>
<evidence type="ECO:0000256" key="4">
    <source>
        <dbReference type="ARBA" id="ARBA00022692"/>
    </source>
</evidence>
<evidence type="ECO:0000256" key="7">
    <source>
        <dbReference type="SAM" id="Phobius"/>
    </source>
</evidence>
<feature type="transmembrane region" description="Helical" evidence="7">
    <location>
        <begin position="207"/>
        <end position="225"/>
    </location>
</feature>
<evidence type="ECO:0000256" key="2">
    <source>
        <dbReference type="ARBA" id="ARBA00004127"/>
    </source>
</evidence>
<evidence type="ECO:0000256" key="1">
    <source>
        <dbReference type="ARBA" id="ARBA00001947"/>
    </source>
</evidence>
<feature type="domain" description="Peptidase M50" evidence="8">
    <location>
        <begin position="187"/>
        <end position="475"/>
    </location>
</feature>
<proteinExistence type="inferred from homology"/>
<evidence type="ECO:0000259" key="8">
    <source>
        <dbReference type="Pfam" id="PF02163"/>
    </source>
</evidence>
<dbReference type="InterPro" id="IPR008915">
    <property type="entry name" value="Peptidase_M50"/>
</dbReference>
<keyword evidence="6 7" id="KW-0472">Membrane</keyword>
<evidence type="ECO:0000256" key="5">
    <source>
        <dbReference type="ARBA" id="ARBA00022989"/>
    </source>
</evidence>
<evidence type="ECO:0000313" key="9">
    <source>
        <dbReference type="EMBL" id="AIJ46058.1"/>
    </source>
</evidence>
<keyword evidence="4 7" id="KW-0812">Transmembrane</keyword>
<accession>A0A076PKA0</accession>
<gene>
    <name evidence="9" type="ORF">O987_09665</name>
</gene>